<organism evidence="3 4">
    <name type="scientific">Sphingomonas parva</name>
    <dbReference type="NCBI Taxonomy" id="2555898"/>
    <lineage>
        <taxon>Bacteria</taxon>
        <taxon>Pseudomonadati</taxon>
        <taxon>Pseudomonadota</taxon>
        <taxon>Alphaproteobacteria</taxon>
        <taxon>Sphingomonadales</taxon>
        <taxon>Sphingomonadaceae</taxon>
        <taxon>Sphingomonas</taxon>
    </lineage>
</organism>
<feature type="signal peptide" evidence="2">
    <location>
        <begin position="1"/>
        <end position="20"/>
    </location>
</feature>
<reference evidence="3 4" key="1">
    <citation type="submission" date="2019-03" db="EMBL/GenBank/DDBJ databases">
        <title>Genome sequence of Sphingomonas sp. 17J27-24.</title>
        <authorList>
            <person name="Kim M."/>
            <person name="Maeng S."/>
            <person name="Sathiyaraj S."/>
        </authorList>
    </citation>
    <scope>NUCLEOTIDE SEQUENCE [LARGE SCALE GENOMIC DNA]</scope>
    <source>
        <strain evidence="3 4">17J27-24</strain>
    </source>
</reference>
<feature type="compositionally biased region" description="Polar residues" evidence="1">
    <location>
        <begin position="56"/>
        <end position="74"/>
    </location>
</feature>
<evidence type="ECO:0000313" key="4">
    <source>
        <dbReference type="Proteomes" id="UP000298213"/>
    </source>
</evidence>
<dbReference type="OrthoDB" id="7405225at2"/>
<comment type="caution">
    <text evidence="3">The sequence shown here is derived from an EMBL/GenBank/DDBJ whole genome shotgun (WGS) entry which is preliminary data.</text>
</comment>
<dbReference type="Proteomes" id="UP000298213">
    <property type="component" value="Unassembled WGS sequence"/>
</dbReference>
<evidence type="ECO:0000313" key="3">
    <source>
        <dbReference type="EMBL" id="TFI56406.1"/>
    </source>
</evidence>
<dbReference type="AlphaFoldDB" id="A0A4Y8ZPL9"/>
<name>A0A4Y8ZPL9_9SPHN</name>
<evidence type="ECO:0000256" key="2">
    <source>
        <dbReference type="SAM" id="SignalP"/>
    </source>
</evidence>
<feature type="chain" id="PRO_5021268274" description="Lipoprotein" evidence="2">
    <location>
        <begin position="21"/>
        <end position="227"/>
    </location>
</feature>
<protein>
    <recommendedName>
        <fullName evidence="5">Lipoprotein</fullName>
    </recommendedName>
</protein>
<evidence type="ECO:0008006" key="5">
    <source>
        <dbReference type="Google" id="ProtNLM"/>
    </source>
</evidence>
<sequence>MANAQITVRHTALSALLALAACGGGDDQAAANGGLANDADPALTSALADQIAVDPQLSQQSNQNAVRTPETPAQAQYPATGGMRAPEAIPASAGTGAQQAQLGAAASGEGGVACPGGARWDYNMGWAQRLSPTFPVYPGGRVTEAAGANQGDCRVRVVSFTTADPYQRVLDWYHTQAVRAGYSSEHQLRDSDHVLAGSNEAEGGAFYLIVTPRPNGSEVALIANKGR</sequence>
<proteinExistence type="predicted"/>
<keyword evidence="2" id="KW-0732">Signal</keyword>
<feature type="region of interest" description="Disordered" evidence="1">
    <location>
        <begin position="56"/>
        <end position="96"/>
    </location>
</feature>
<dbReference type="EMBL" id="SPDV01000086">
    <property type="protein sequence ID" value="TFI56406.1"/>
    <property type="molecule type" value="Genomic_DNA"/>
</dbReference>
<evidence type="ECO:0000256" key="1">
    <source>
        <dbReference type="SAM" id="MobiDB-lite"/>
    </source>
</evidence>
<accession>A0A4Y8ZPL9</accession>
<dbReference type="RefSeq" id="WP_135090538.1">
    <property type="nucleotide sequence ID" value="NZ_SPDV01000086.1"/>
</dbReference>
<keyword evidence="4" id="KW-1185">Reference proteome</keyword>
<gene>
    <name evidence="3" type="ORF">E2493_20360</name>
</gene>